<protein>
    <submittedName>
        <fullName evidence="1">Uncharacterized protein</fullName>
    </submittedName>
</protein>
<dbReference type="EMBL" id="JAXOJX010000012">
    <property type="protein sequence ID" value="MDZ5456835.1"/>
    <property type="molecule type" value="Genomic_DNA"/>
</dbReference>
<accession>A0ABU5ICI9</accession>
<name>A0ABU5ICI9_9BURK</name>
<reference evidence="1 2" key="1">
    <citation type="submission" date="2023-11" db="EMBL/GenBank/DDBJ databases">
        <title>Draft genome of Azohydromonas lata strain H1 (DSM1123), a polyhydroxyalkanoate producer.</title>
        <authorList>
            <person name="Traversa D."/>
            <person name="D'Addabbo P."/>
            <person name="Pazzani C."/>
            <person name="Manzari C."/>
            <person name="Chiara M."/>
            <person name="Scrascia M."/>
        </authorList>
    </citation>
    <scope>NUCLEOTIDE SEQUENCE [LARGE SCALE GENOMIC DNA]</scope>
    <source>
        <strain evidence="1 2">H1</strain>
    </source>
</reference>
<dbReference type="RefSeq" id="WP_322465272.1">
    <property type="nucleotide sequence ID" value="NZ_JAXOJX010000012.1"/>
</dbReference>
<evidence type="ECO:0000313" key="2">
    <source>
        <dbReference type="Proteomes" id="UP001293718"/>
    </source>
</evidence>
<gene>
    <name evidence="1" type="ORF">SM757_09650</name>
</gene>
<keyword evidence="2" id="KW-1185">Reference proteome</keyword>
<comment type="caution">
    <text evidence="1">The sequence shown here is derived from an EMBL/GenBank/DDBJ whole genome shotgun (WGS) entry which is preliminary data.</text>
</comment>
<evidence type="ECO:0000313" key="1">
    <source>
        <dbReference type="EMBL" id="MDZ5456835.1"/>
    </source>
</evidence>
<proteinExistence type="predicted"/>
<organism evidence="1 2">
    <name type="scientific">Azohydromonas lata</name>
    <dbReference type="NCBI Taxonomy" id="45677"/>
    <lineage>
        <taxon>Bacteria</taxon>
        <taxon>Pseudomonadati</taxon>
        <taxon>Pseudomonadota</taxon>
        <taxon>Betaproteobacteria</taxon>
        <taxon>Burkholderiales</taxon>
        <taxon>Sphaerotilaceae</taxon>
        <taxon>Azohydromonas</taxon>
    </lineage>
</organism>
<sequence length="110" mass="11620">MHAQAADELGPGAGWQGYSLRAKGNQNIEIAEAISSSGAGWRSTRDPGAGLKDRFVQAGLPQAPVANVARILPLRDLPIFLISWRSMLGAHLAVRAHCTVLPHTEEAASA</sequence>
<dbReference type="Proteomes" id="UP001293718">
    <property type="component" value="Unassembled WGS sequence"/>
</dbReference>